<dbReference type="GO" id="GO:0006694">
    <property type="term" value="P:steroid biosynthetic process"/>
    <property type="evidence" value="ECO:0007669"/>
    <property type="project" value="InterPro"/>
</dbReference>
<keyword evidence="3" id="KW-1185">Reference proteome</keyword>
<dbReference type="Pfam" id="PF01073">
    <property type="entry name" value="3Beta_HSD"/>
    <property type="match status" value="1"/>
</dbReference>
<comment type="similarity">
    <text evidence="1">Belongs to the 3-beta-HSD family.</text>
</comment>
<keyword evidence="1" id="KW-0560">Oxidoreductase</keyword>
<accession>A0A915PEU1</accession>
<dbReference type="Proteomes" id="UP000887581">
    <property type="component" value="Unplaced"/>
</dbReference>
<sequence length="319" mass="36548">MFGCLITDFPLRIPLKHHQLEICDEDALKTVLDSVTTVFHCAGKSLEYLHDGINHSDEYWRDNTNATEILLKVMNEQKVLRLVYISDAYANLPAGDNYGLSEQVHLGFPKNFMLGIYGQSKIRAEMCVRKAADKGLIQALILRPTFIYGEGETHLLGSALKLCSVYGGIPYLKDDNRGHHQFLYAGNMAAIMERGMMCLKEDPERYNGEVVICMDCTPCKRFVDFMEPFLQANGLKRINITSYIQMHLAAIFYEILNRFAPDKCFGHLTLLANKFINCWTIGFSNRKLRLLLDFIPPYEQSEAVNQSLCWYREKGQMNF</sequence>
<protein>
    <submittedName>
        <fullName evidence="4">3-beta hydroxysteroid dehydrogenase/isomerase domain-containing protein</fullName>
    </submittedName>
</protein>
<evidence type="ECO:0000256" key="1">
    <source>
        <dbReference type="RuleBase" id="RU004475"/>
    </source>
</evidence>
<dbReference type="SUPFAM" id="SSF51735">
    <property type="entry name" value="NAD(P)-binding Rossmann-fold domains"/>
    <property type="match status" value="1"/>
</dbReference>
<reference evidence="4" key="1">
    <citation type="submission" date="2022-11" db="UniProtKB">
        <authorList>
            <consortium name="WormBaseParasite"/>
        </authorList>
    </citation>
    <scope>IDENTIFICATION</scope>
</reference>
<dbReference type="AlphaFoldDB" id="A0A915PEU1"/>
<organism evidence="3 4">
    <name type="scientific">Setaria digitata</name>
    <dbReference type="NCBI Taxonomy" id="48799"/>
    <lineage>
        <taxon>Eukaryota</taxon>
        <taxon>Metazoa</taxon>
        <taxon>Ecdysozoa</taxon>
        <taxon>Nematoda</taxon>
        <taxon>Chromadorea</taxon>
        <taxon>Rhabditida</taxon>
        <taxon>Spirurina</taxon>
        <taxon>Spiruromorpha</taxon>
        <taxon>Filarioidea</taxon>
        <taxon>Setariidae</taxon>
        <taxon>Setaria</taxon>
    </lineage>
</organism>
<dbReference type="GO" id="GO:0016616">
    <property type="term" value="F:oxidoreductase activity, acting on the CH-OH group of donors, NAD or NADP as acceptor"/>
    <property type="evidence" value="ECO:0007669"/>
    <property type="project" value="InterPro"/>
</dbReference>
<evidence type="ECO:0000313" key="4">
    <source>
        <dbReference type="WBParaSite" id="sdigi.contig131.g4953.t1"/>
    </source>
</evidence>
<feature type="domain" description="3-beta hydroxysteroid dehydrogenase/isomerase" evidence="2">
    <location>
        <begin position="17"/>
        <end position="240"/>
    </location>
</feature>
<evidence type="ECO:0000313" key="3">
    <source>
        <dbReference type="Proteomes" id="UP000887581"/>
    </source>
</evidence>
<dbReference type="PANTHER" id="PTHR43000">
    <property type="entry name" value="DTDP-D-GLUCOSE 4,6-DEHYDRATASE-RELATED"/>
    <property type="match status" value="1"/>
</dbReference>
<dbReference type="WBParaSite" id="sdigi.contig131.g4953.t1">
    <property type="protein sequence ID" value="sdigi.contig131.g4953.t1"/>
    <property type="gene ID" value="sdigi.contig131.g4953"/>
</dbReference>
<dbReference type="InterPro" id="IPR036291">
    <property type="entry name" value="NAD(P)-bd_dom_sf"/>
</dbReference>
<evidence type="ECO:0000259" key="2">
    <source>
        <dbReference type="Pfam" id="PF01073"/>
    </source>
</evidence>
<name>A0A915PEU1_9BILA</name>
<dbReference type="Gene3D" id="3.40.50.720">
    <property type="entry name" value="NAD(P)-binding Rossmann-like Domain"/>
    <property type="match status" value="1"/>
</dbReference>
<proteinExistence type="inferred from homology"/>
<dbReference type="InterPro" id="IPR002225">
    <property type="entry name" value="3Beta_OHSteriod_DH/Estase"/>
</dbReference>